<dbReference type="OrthoDB" id="148331at2759"/>
<evidence type="ECO:0000256" key="2">
    <source>
        <dbReference type="ARBA" id="ARBA00007192"/>
    </source>
</evidence>
<evidence type="ECO:0000256" key="3">
    <source>
        <dbReference type="ARBA" id="ARBA00022490"/>
    </source>
</evidence>
<proteinExistence type="inferred from homology"/>
<dbReference type="STRING" id="218851.A0A2G5CYC4"/>
<evidence type="ECO:0000256" key="5">
    <source>
        <dbReference type="ARBA" id="ARBA00023212"/>
    </source>
</evidence>
<dbReference type="InParanoid" id="A0A2G5CYC4"/>
<evidence type="ECO:0000256" key="6">
    <source>
        <dbReference type="RuleBase" id="RU364015"/>
    </source>
</evidence>
<sequence length="400" mass="46349">MAFFDKASPALKEILLKLYRAEKPLEIDHQIYEFGSLQYHIQASASEPHHVYLSVSTSLQSPGVSTTDGLQNCTLQSLRRLYSDAIELIEPPNEGYQLTLRIKFSELTQSKGLVLLIRLRFCPTSYVCIVLTCYDFCLCLICSDECVKIITDISSLQAMMVSSQLKEMLWNFGSQDTSYGMHKPIKLIYHPGEPFYVIRLAQKITVIFPMRFKENSDVIIATTLFQELMDLGCLRKFAKAPPCTWSPIPPPELRGEPLEDLSTNGGFVSFDIFSRHIDGRGSKLDKTVWNLLNFYTYVKQHVKCTRGFIQRRMRKKVENLSEILQKAMLTGGEHIQKTHKGHRFRKKLISRSTSKMLRGKCAIFFNKIRSRIKIQGFEKFRRKWLRVPKFYSLRRYTKLD</sequence>
<protein>
    <recommendedName>
        <fullName evidence="6">Arp2/3 complex 34 kDa subunit</fullName>
    </recommendedName>
</protein>
<accession>A0A2G5CYC4</accession>
<evidence type="ECO:0000313" key="7">
    <source>
        <dbReference type="EMBL" id="PIA36274.1"/>
    </source>
</evidence>
<dbReference type="PANTHER" id="PTHR12058">
    <property type="entry name" value="ARP2/3 COMPLEX 34 KDA SUBUNIT"/>
    <property type="match status" value="1"/>
</dbReference>
<organism evidence="7 8">
    <name type="scientific">Aquilegia coerulea</name>
    <name type="common">Rocky mountain columbine</name>
    <dbReference type="NCBI Taxonomy" id="218851"/>
    <lineage>
        <taxon>Eukaryota</taxon>
        <taxon>Viridiplantae</taxon>
        <taxon>Streptophyta</taxon>
        <taxon>Embryophyta</taxon>
        <taxon>Tracheophyta</taxon>
        <taxon>Spermatophyta</taxon>
        <taxon>Magnoliopsida</taxon>
        <taxon>Ranunculales</taxon>
        <taxon>Ranunculaceae</taxon>
        <taxon>Thalictroideae</taxon>
        <taxon>Aquilegia</taxon>
    </lineage>
</organism>
<dbReference type="GO" id="GO:0005200">
    <property type="term" value="F:structural constituent of cytoskeleton"/>
    <property type="evidence" value="ECO:0007669"/>
    <property type="project" value="TreeGrafter"/>
</dbReference>
<dbReference type="AlphaFoldDB" id="A0A2G5CYC4"/>
<gene>
    <name evidence="7" type="ORF">AQUCO_03400286v1</name>
</gene>
<dbReference type="EMBL" id="KZ305051">
    <property type="protein sequence ID" value="PIA36274.1"/>
    <property type="molecule type" value="Genomic_DNA"/>
</dbReference>
<dbReference type="GO" id="GO:0005885">
    <property type="term" value="C:Arp2/3 protein complex"/>
    <property type="evidence" value="ECO:0007669"/>
    <property type="project" value="InterPro"/>
</dbReference>
<evidence type="ECO:0000256" key="4">
    <source>
        <dbReference type="ARBA" id="ARBA00023203"/>
    </source>
</evidence>
<comment type="subcellular location">
    <subcellularLocation>
        <location evidence="1 6">Cytoplasm</location>
        <location evidence="1 6">Cytoskeleton</location>
    </subcellularLocation>
</comment>
<dbReference type="GO" id="GO:0034314">
    <property type="term" value="P:Arp2/3 complex-mediated actin nucleation"/>
    <property type="evidence" value="ECO:0007669"/>
    <property type="project" value="InterPro"/>
</dbReference>
<dbReference type="GO" id="GO:0051015">
    <property type="term" value="F:actin filament binding"/>
    <property type="evidence" value="ECO:0007669"/>
    <property type="project" value="TreeGrafter"/>
</dbReference>
<keyword evidence="8" id="KW-1185">Reference proteome</keyword>
<dbReference type="FunCoup" id="A0A2G5CYC4">
    <property type="interactions" value="2450"/>
</dbReference>
<comment type="subunit">
    <text evidence="6">Component of the Arp2/3 complex.</text>
</comment>
<evidence type="ECO:0000313" key="8">
    <source>
        <dbReference type="Proteomes" id="UP000230069"/>
    </source>
</evidence>
<dbReference type="InterPro" id="IPR007188">
    <property type="entry name" value="ARPC2"/>
</dbReference>
<reference evidence="7 8" key="1">
    <citation type="submission" date="2017-09" db="EMBL/GenBank/DDBJ databases">
        <title>WGS assembly of Aquilegia coerulea Goldsmith.</title>
        <authorList>
            <person name="Hodges S."/>
            <person name="Kramer E."/>
            <person name="Nordborg M."/>
            <person name="Tomkins J."/>
            <person name="Borevitz J."/>
            <person name="Derieg N."/>
            <person name="Yan J."/>
            <person name="Mihaltcheva S."/>
            <person name="Hayes R.D."/>
            <person name="Rokhsar D."/>
        </authorList>
    </citation>
    <scope>NUCLEOTIDE SEQUENCE [LARGE SCALE GENOMIC DNA]</scope>
    <source>
        <strain evidence="8">cv. Goldsmith</strain>
    </source>
</reference>
<dbReference type="InterPro" id="IPR034666">
    <property type="entry name" value="ARPC2/4"/>
</dbReference>
<comment type="similarity">
    <text evidence="2 6">Belongs to the ARPC2 family.</text>
</comment>
<evidence type="ECO:0000256" key="1">
    <source>
        <dbReference type="ARBA" id="ARBA00004245"/>
    </source>
</evidence>
<keyword evidence="4 6" id="KW-0009">Actin-binding</keyword>
<dbReference type="Gene3D" id="3.30.1460.20">
    <property type="match status" value="2"/>
</dbReference>
<comment type="function">
    <text evidence="6">Functions as actin-binding component of the Arp2/3 complex which is involved in regulation of actin polymerization and together with an activating nucleation-promoting factor (NPF) mediates the formation of branched actin networks.</text>
</comment>
<name>A0A2G5CYC4_AQUCA</name>
<dbReference type="PANTHER" id="PTHR12058:SF1">
    <property type="entry name" value="ACTIN-RELATED PROTEIN 2_3 COMPLEX SUBUNIT 2B"/>
    <property type="match status" value="1"/>
</dbReference>
<dbReference type="Proteomes" id="UP000230069">
    <property type="component" value="Unassembled WGS sequence"/>
</dbReference>
<keyword evidence="5 6" id="KW-0206">Cytoskeleton</keyword>
<dbReference type="Pfam" id="PF04045">
    <property type="entry name" value="P34-Arc"/>
    <property type="match status" value="1"/>
</dbReference>
<keyword evidence="3 6" id="KW-0963">Cytoplasm</keyword>
<dbReference type="GO" id="GO:0030041">
    <property type="term" value="P:actin filament polymerization"/>
    <property type="evidence" value="ECO:0007669"/>
    <property type="project" value="InterPro"/>
</dbReference>
<dbReference type="SUPFAM" id="SSF69645">
    <property type="entry name" value="Arp2/3 complex subunits"/>
    <property type="match status" value="2"/>
</dbReference>